<dbReference type="Proteomes" id="UP001603013">
    <property type="component" value="Unassembled WGS sequence"/>
</dbReference>
<name>A0ABW6YJK3_9ACTN</name>
<keyword evidence="3" id="KW-1185">Reference proteome</keyword>
<feature type="region of interest" description="Disordered" evidence="1">
    <location>
        <begin position="299"/>
        <end position="326"/>
    </location>
</feature>
<feature type="compositionally biased region" description="Basic and acidic residues" evidence="1">
    <location>
        <begin position="309"/>
        <end position="318"/>
    </location>
</feature>
<evidence type="ECO:0008006" key="4">
    <source>
        <dbReference type="Google" id="ProtNLM"/>
    </source>
</evidence>
<dbReference type="EMBL" id="JBIBSM010000019">
    <property type="protein sequence ID" value="MFF8280038.1"/>
    <property type="molecule type" value="Genomic_DNA"/>
</dbReference>
<reference evidence="2 3" key="1">
    <citation type="submission" date="2024-10" db="EMBL/GenBank/DDBJ databases">
        <title>The Natural Products Discovery Center: Release of the First 8490 Sequenced Strains for Exploring Actinobacteria Biosynthetic Diversity.</title>
        <authorList>
            <person name="Kalkreuter E."/>
            <person name="Kautsar S.A."/>
            <person name="Yang D."/>
            <person name="Bader C.D."/>
            <person name="Teijaro C.N."/>
            <person name="Fluegel L."/>
            <person name="Davis C.M."/>
            <person name="Simpson J.R."/>
            <person name="Lauterbach L."/>
            <person name="Steele A.D."/>
            <person name="Gui C."/>
            <person name="Meng S."/>
            <person name="Li G."/>
            <person name="Viehrig K."/>
            <person name="Ye F."/>
            <person name="Su P."/>
            <person name="Kiefer A.F."/>
            <person name="Nichols A."/>
            <person name="Cepeda A.J."/>
            <person name="Yan W."/>
            <person name="Fan B."/>
            <person name="Jiang Y."/>
            <person name="Adhikari A."/>
            <person name="Zheng C.-J."/>
            <person name="Schuster L."/>
            <person name="Cowan T.M."/>
            <person name="Smanski M.J."/>
            <person name="Chevrette M.G."/>
            <person name="De Carvalho L.P.S."/>
            <person name="Shen B."/>
        </authorList>
    </citation>
    <scope>NUCLEOTIDE SEQUENCE [LARGE SCALE GENOMIC DNA]</scope>
    <source>
        <strain evidence="2 3">NPDC015755</strain>
    </source>
</reference>
<gene>
    <name evidence="2" type="ORF">ACF05T_28750</name>
</gene>
<evidence type="ECO:0000313" key="3">
    <source>
        <dbReference type="Proteomes" id="UP001603013"/>
    </source>
</evidence>
<sequence>MYNPATNKEWTAEELRLHYERWEWGGRLPSAALRHVQGASNVLGLVRFDRDLVHTLDAAGPEVQRAVALLAARLACEEAGLTDKLWVARALTELTEGRPLPPPFDDADQMRNTLRSDFPIPKRSALMAWPPERPPYCPPDTGRHTVSVVLPNPTPPALGEISQPHFALPAVIAAADPTPLKAALDAVWHAIATYGEHYPELLREIWSACPEQATSSAPVSPPRPYDAVALFPQLAPLARTATRLHPRPGSPTPHDSSIGGPLLWPADEPWPHCDGPHVVDGINLPMAPADLRSERRIRAASRGRSLTPQERDSLDRIRPPQTYPVGPAVATPYRGSIAMLPVAQLYARDVPGLPTPEGADLLQVLWCPFDHPIMPRTKLFWRSAVSVTDILDTPPDPPATQFDGYLPEPCLLNPEQVTEYPDHLELSKELQGQIENWSPWEIAEEGSDYEAYPQGFYDNALSAAPGWKLGGWPRWGATDPRPRPCPECGTEMDALLTIASFERNGEDCPWFAHGEPDDQSPASFDPVTPTEVQIGSGYDQQLYVCPAVPEHPHIELMH</sequence>
<evidence type="ECO:0000256" key="1">
    <source>
        <dbReference type="SAM" id="MobiDB-lite"/>
    </source>
</evidence>
<dbReference type="Gene3D" id="2.30.320.10">
    <property type="entry name" value="YwqG-like"/>
    <property type="match status" value="1"/>
</dbReference>
<organism evidence="2 3">
    <name type="scientific">Streptomyces lateritius</name>
    <dbReference type="NCBI Taxonomy" id="67313"/>
    <lineage>
        <taxon>Bacteria</taxon>
        <taxon>Bacillati</taxon>
        <taxon>Actinomycetota</taxon>
        <taxon>Actinomycetes</taxon>
        <taxon>Kitasatosporales</taxon>
        <taxon>Streptomycetaceae</taxon>
        <taxon>Streptomyces</taxon>
    </lineage>
</organism>
<dbReference type="RefSeq" id="WP_391936946.1">
    <property type="nucleotide sequence ID" value="NZ_JBIBSM010000019.1"/>
</dbReference>
<evidence type="ECO:0000313" key="2">
    <source>
        <dbReference type="EMBL" id="MFF8280038.1"/>
    </source>
</evidence>
<accession>A0ABW6YJK3</accession>
<comment type="caution">
    <text evidence="2">The sequence shown here is derived from an EMBL/GenBank/DDBJ whole genome shotgun (WGS) entry which is preliminary data.</text>
</comment>
<proteinExistence type="predicted"/>
<protein>
    <recommendedName>
        <fullName evidence="4">DUF1963 domain-containing protein</fullName>
    </recommendedName>
</protein>